<evidence type="ECO:0000259" key="2">
    <source>
        <dbReference type="Pfam" id="PF10181"/>
    </source>
</evidence>
<reference evidence="3" key="1">
    <citation type="submission" date="2021-06" db="EMBL/GenBank/DDBJ databases">
        <authorList>
            <person name="Kallberg Y."/>
            <person name="Tangrot J."/>
            <person name="Rosling A."/>
        </authorList>
    </citation>
    <scope>NUCLEOTIDE SEQUENCE</scope>
    <source>
        <strain evidence="3">AZ414A</strain>
    </source>
</reference>
<proteinExistence type="predicted"/>
<organism evidence="3 4">
    <name type="scientific">Diversispora eburnea</name>
    <dbReference type="NCBI Taxonomy" id="1213867"/>
    <lineage>
        <taxon>Eukaryota</taxon>
        <taxon>Fungi</taxon>
        <taxon>Fungi incertae sedis</taxon>
        <taxon>Mucoromycota</taxon>
        <taxon>Glomeromycotina</taxon>
        <taxon>Glomeromycetes</taxon>
        <taxon>Diversisporales</taxon>
        <taxon>Diversisporaceae</taxon>
        <taxon>Diversispora</taxon>
    </lineage>
</organism>
<keyword evidence="1" id="KW-0812">Transmembrane</keyword>
<feature type="domain" description="Phosphatidylinositol N-acetylglucosaminyltransferase subunit H conserved" evidence="2">
    <location>
        <begin position="89"/>
        <end position="125"/>
    </location>
</feature>
<gene>
    <name evidence="3" type="ORF">DEBURN_LOCUS690</name>
</gene>
<accession>A0A9N8YMU7</accession>
<dbReference type="InterPro" id="IPR019328">
    <property type="entry name" value="PIGH-H_dom"/>
</dbReference>
<protein>
    <submittedName>
        <fullName evidence="3">1357_t:CDS:1</fullName>
    </submittedName>
</protein>
<evidence type="ECO:0000313" key="3">
    <source>
        <dbReference type="EMBL" id="CAG8434336.1"/>
    </source>
</evidence>
<keyword evidence="1" id="KW-0472">Membrane</keyword>
<feature type="transmembrane region" description="Helical" evidence="1">
    <location>
        <begin position="61"/>
        <end position="84"/>
    </location>
</feature>
<keyword evidence="1" id="KW-1133">Transmembrane helix</keyword>
<dbReference type="Pfam" id="PF10181">
    <property type="entry name" value="PIG-H"/>
    <property type="match status" value="1"/>
</dbReference>
<dbReference type="Proteomes" id="UP000789706">
    <property type="component" value="Unassembled WGS sequence"/>
</dbReference>
<evidence type="ECO:0000313" key="4">
    <source>
        <dbReference type="Proteomes" id="UP000789706"/>
    </source>
</evidence>
<evidence type="ECO:0000256" key="1">
    <source>
        <dbReference type="SAM" id="Phobius"/>
    </source>
</evidence>
<name>A0A9N8YMU7_9GLOM</name>
<keyword evidence="4" id="KW-1185">Reference proteome</keyword>
<dbReference type="EMBL" id="CAJVPK010000025">
    <property type="protein sequence ID" value="CAG8434336.1"/>
    <property type="molecule type" value="Genomic_DNA"/>
</dbReference>
<comment type="caution">
    <text evidence="3">The sequence shown here is derived from an EMBL/GenBank/DDBJ whole genome shotgun (WGS) entry which is preliminary data.</text>
</comment>
<dbReference type="AlphaFoldDB" id="A0A9N8YMU7"/>
<sequence length="164" mass="18482">MSTINALSTPPPSPPSIFTNNKISTKIISSINPNFSVDILADNAREYTVTSDQSFLGLFDVYAFVFTLAIGLMVSNCLEAGISIDDKLRNKDKISNIVINEGITILQVKFYMAILVEEADRMHLLPKLNVLLQVYQGTRSIIFNEMEEDSLFYNINNIQQYSQY</sequence>
<dbReference type="OrthoDB" id="6256716at2759"/>